<feature type="compositionally biased region" description="Basic and acidic residues" evidence="1">
    <location>
        <begin position="18"/>
        <end position="27"/>
    </location>
</feature>
<feature type="region of interest" description="Disordered" evidence="1">
    <location>
        <begin position="117"/>
        <end position="152"/>
    </location>
</feature>
<reference evidence="2" key="1">
    <citation type="submission" date="2021-05" db="EMBL/GenBank/DDBJ databases">
        <authorList>
            <person name="Alioto T."/>
            <person name="Alioto T."/>
            <person name="Gomez Garrido J."/>
        </authorList>
    </citation>
    <scope>NUCLEOTIDE SEQUENCE</scope>
</reference>
<dbReference type="EMBL" id="HBUE01154063">
    <property type="protein sequence ID" value="CAG6506804.1"/>
    <property type="molecule type" value="Transcribed_RNA"/>
</dbReference>
<dbReference type="EMBL" id="HBUE01154067">
    <property type="protein sequence ID" value="CAG6506811.1"/>
    <property type="molecule type" value="Transcribed_RNA"/>
</dbReference>
<accession>A0A8D8D870</accession>
<sequence length="152" mass="18137">MCPRSHRGRRRPLQVEPNRTEREKQRSAESAGGGQVPRVLRTRCRAGKARNQTTPNQEQITRVNFRIGDANAGIDYLILYHFHFYCFRRSRSIAFFFHFEYCFRRYACRQFAPEQPQPHGYDRATGHRLQPGAQLHQRSVQLQRRPQRQQQR</sequence>
<evidence type="ECO:0000256" key="1">
    <source>
        <dbReference type="SAM" id="MobiDB-lite"/>
    </source>
</evidence>
<dbReference type="EMBL" id="HBUE01259121">
    <property type="protein sequence ID" value="CAG6558132.1"/>
    <property type="molecule type" value="Transcribed_RNA"/>
</dbReference>
<dbReference type="EMBL" id="HBUE01259122">
    <property type="protein sequence ID" value="CAG6558135.1"/>
    <property type="molecule type" value="Transcribed_RNA"/>
</dbReference>
<feature type="region of interest" description="Disordered" evidence="1">
    <location>
        <begin position="1"/>
        <end position="37"/>
    </location>
</feature>
<name>A0A8D8D870_CULPI</name>
<proteinExistence type="predicted"/>
<dbReference type="EMBL" id="HBUE01259118">
    <property type="protein sequence ID" value="CAG6558128.1"/>
    <property type="molecule type" value="Transcribed_RNA"/>
</dbReference>
<feature type="compositionally biased region" description="Basic residues" evidence="1">
    <location>
        <begin position="1"/>
        <end position="12"/>
    </location>
</feature>
<protein>
    <submittedName>
        <fullName evidence="2">(northern house mosquito) hypothetical protein</fullName>
    </submittedName>
</protein>
<organism evidence="2">
    <name type="scientific">Culex pipiens</name>
    <name type="common">House mosquito</name>
    <dbReference type="NCBI Taxonomy" id="7175"/>
    <lineage>
        <taxon>Eukaryota</taxon>
        <taxon>Metazoa</taxon>
        <taxon>Ecdysozoa</taxon>
        <taxon>Arthropoda</taxon>
        <taxon>Hexapoda</taxon>
        <taxon>Insecta</taxon>
        <taxon>Pterygota</taxon>
        <taxon>Neoptera</taxon>
        <taxon>Endopterygota</taxon>
        <taxon>Diptera</taxon>
        <taxon>Nematocera</taxon>
        <taxon>Culicoidea</taxon>
        <taxon>Culicidae</taxon>
        <taxon>Culicinae</taxon>
        <taxon>Culicini</taxon>
        <taxon>Culex</taxon>
        <taxon>Culex</taxon>
    </lineage>
</organism>
<dbReference type="AlphaFoldDB" id="A0A8D8D870"/>
<dbReference type="EMBL" id="HBUE01154066">
    <property type="protein sequence ID" value="CAG6506808.1"/>
    <property type="molecule type" value="Transcribed_RNA"/>
</dbReference>
<evidence type="ECO:0000313" key="2">
    <source>
        <dbReference type="EMBL" id="CAG6506808.1"/>
    </source>
</evidence>